<sequence length="152" mass="16940">MAVARPGEVVANFRLTDRQGRPVSLWDYKHRRPVVLVLPERDASGLLSGFAEHYPDYRRSGGEVLALVPGTAPAAELPFPVLRDPRGATGDRMTRNRPSVLVLDSYGELFARWEGAEAAAPDHGEIADWLFFTQVQCEECGIMAPHWRRTEA</sequence>
<dbReference type="EMBL" id="JBGUAW010000008">
    <property type="protein sequence ID" value="MFA9461624.1"/>
    <property type="molecule type" value="Genomic_DNA"/>
</dbReference>
<dbReference type="EC" id="1.11.1.24" evidence="1"/>
<accession>A0ABV4TWA9</accession>
<evidence type="ECO:0000313" key="1">
    <source>
        <dbReference type="EMBL" id="MFA9461624.1"/>
    </source>
</evidence>
<name>A0ABV4TWA9_9GAMM</name>
<dbReference type="Gene3D" id="3.40.30.10">
    <property type="entry name" value="Glutaredoxin"/>
    <property type="match status" value="1"/>
</dbReference>
<comment type="caution">
    <text evidence="1">The sequence shown here is derived from an EMBL/GenBank/DDBJ whole genome shotgun (WGS) entry which is preliminary data.</text>
</comment>
<protein>
    <submittedName>
        <fullName evidence="1">Peroxiredoxin family protein</fullName>
        <ecNumber evidence="1">1.11.1.24</ecNumber>
    </submittedName>
</protein>
<dbReference type="Proteomes" id="UP001575181">
    <property type="component" value="Unassembled WGS sequence"/>
</dbReference>
<keyword evidence="2" id="KW-1185">Reference proteome</keyword>
<keyword evidence="1" id="KW-0560">Oxidoreductase</keyword>
<dbReference type="RefSeq" id="WP_373656408.1">
    <property type="nucleotide sequence ID" value="NZ_JBGUAW010000008.1"/>
</dbReference>
<dbReference type="GO" id="GO:0140824">
    <property type="term" value="F:thioredoxin-dependent peroxiredoxin activity"/>
    <property type="evidence" value="ECO:0007669"/>
    <property type="project" value="UniProtKB-EC"/>
</dbReference>
<keyword evidence="1" id="KW-0575">Peroxidase</keyword>
<organism evidence="1 2">
    <name type="scientific">Thiohalorhabdus methylotrophus</name>
    <dbReference type="NCBI Taxonomy" id="3242694"/>
    <lineage>
        <taxon>Bacteria</taxon>
        <taxon>Pseudomonadati</taxon>
        <taxon>Pseudomonadota</taxon>
        <taxon>Gammaproteobacteria</taxon>
        <taxon>Thiohalorhabdales</taxon>
        <taxon>Thiohalorhabdaceae</taxon>
        <taxon>Thiohalorhabdus</taxon>
    </lineage>
</organism>
<proteinExistence type="predicted"/>
<dbReference type="InterPro" id="IPR036249">
    <property type="entry name" value="Thioredoxin-like_sf"/>
</dbReference>
<dbReference type="SUPFAM" id="SSF52833">
    <property type="entry name" value="Thioredoxin-like"/>
    <property type="match status" value="1"/>
</dbReference>
<reference evidence="1 2" key="1">
    <citation type="submission" date="2024-08" db="EMBL/GenBank/DDBJ databases">
        <title>Whole-genome sequencing of halo(alkali)philic microorganisms from hypersaline lakes.</title>
        <authorList>
            <person name="Sorokin D.Y."/>
            <person name="Merkel A.Y."/>
            <person name="Messina E."/>
            <person name="Yakimov M."/>
        </authorList>
    </citation>
    <scope>NUCLEOTIDE SEQUENCE [LARGE SCALE GENOMIC DNA]</scope>
    <source>
        <strain evidence="1 2">Cl-TMA</strain>
    </source>
</reference>
<gene>
    <name evidence="1" type="ORF">ACERLL_12400</name>
</gene>
<evidence type="ECO:0000313" key="2">
    <source>
        <dbReference type="Proteomes" id="UP001575181"/>
    </source>
</evidence>